<comment type="caution">
    <text evidence="1">The sequence shown here is derived from an EMBL/GenBank/DDBJ whole genome shotgun (WGS) entry which is preliminary data.</text>
</comment>
<dbReference type="Proteomes" id="UP000781710">
    <property type="component" value="Unassembled WGS sequence"/>
</dbReference>
<organism evidence="1 2">
    <name type="scientific">Pseudoxanthomonas japonensis</name>
    <dbReference type="NCBI Taxonomy" id="69284"/>
    <lineage>
        <taxon>Bacteria</taxon>
        <taxon>Pseudomonadati</taxon>
        <taxon>Pseudomonadota</taxon>
        <taxon>Gammaproteobacteria</taxon>
        <taxon>Lysobacterales</taxon>
        <taxon>Lysobacteraceae</taxon>
        <taxon>Pseudoxanthomonas</taxon>
    </lineage>
</organism>
<evidence type="ECO:0000313" key="2">
    <source>
        <dbReference type="Proteomes" id="UP000781710"/>
    </source>
</evidence>
<sequence>MGAVTLFAERIGEEALQALAIEVEQILFLGDLVHGMDSARDHFGRGEEVRDFKKHLTDTLHILQQYS</sequence>
<protein>
    <submittedName>
        <fullName evidence="1">Uncharacterized protein</fullName>
    </submittedName>
</protein>
<evidence type="ECO:0000313" key="1">
    <source>
        <dbReference type="EMBL" id="KAF1718993.1"/>
    </source>
</evidence>
<keyword evidence="2" id="KW-1185">Reference proteome</keyword>
<dbReference type="EMBL" id="PDWW01000073">
    <property type="protein sequence ID" value="KAF1718993.1"/>
    <property type="molecule type" value="Genomic_DNA"/>
</dbReference>
<gene>
    <name evidence="1" type="ORF">CSC78_18805</name>
</gene>
<proteinExistence type="predicted"/>
<name>A0ABQ6ZC68_9GAMM</name>
<accession>A0ABQ6ZC68</accession>
<reference evidence="1 2" key="1">
    <citation type="submission" date="2017-10" db="EMBL/GenBank/DDBJ databases">
        <title>Whole genome sequencing of members of genus Pseudoxanthomonas.</title>
        <authorList>
            <person name="Kumar S."/>
            <person name="Bansal K."/>
            <person name="Kaur A."/>
            <person name="Patil P."/>
            <person name="Sharma S."/>
            <person name="Patil P.B."/>
        </authorList>
    </citation>
    <scope>NUCLEOTIDE SEQUENCE [LARGE SCALE GENOMIC DNA]</scope>
    <source>
        <strain evidence="1 2">DSM 17109</strain>
    </source>
</reference>